<gene>
    <name evidence="1" type="ORF">H2198_004700</name>
</gene>
<name>A0ACC3A7S8_9EURO</name>
<dbReference type="EMBL" id="JAPDRQ010000072">
    <property type="protein sequence ID" value="KAJ9656812.1"/>
    <property type="molecule type" value="Genomic_DNA"/>
</dbReference>
<evidence type="ECO:0000313" key="2">
    <source>
        <dbReference type="Proteomes" id="UP001172386"/>
    </source>
</evidence>
<organism evidence="1 2">
    <name type="scientific">Neophaeococcomyces mojaviensis</name>
    <dbReference type="NCBI Taxonomy" id="3383035"/>
    <lineage>
        <taxon>Eukaryota</taxon>
        <taxon>Fungi</taxon>
        <taxon>Dikarya</taxon>
        <taxon>Ascomycota</taxon>
        <taxon>Pezizomycotina</taxon>
        <taxon>Eurotiomycetes</taxon>
        <taxon>Chaetothyriomycetidae</taxon>
        <taxon>Chaetothyriales</taxon>
        <taxon>Chaetothyriales incertae sedis</taxon>
        <taxon>Neophaeococcomyces</taxon>
    </lineage>
</organism>
<sequence>MFVWLQANEALNSETFLSPGLSSILAMVLNIAGRPSTSFFGNGGLLGVAVAQANALGLNRDPSGWKISDAEWLARTKIWWLIVMQDRWSSLAYGTPLQINRKQFDVPIPKVEQLCRHEESTSQPRSAYIFVALITLTEVLGHILEHIYDVVSPPMGMSETLSTTFESLLSEWEDSQSDGIRRMIFRGTNLEDPGAANLRLAYLGVKFLLKRWRLSTLTQATQRHDETVSLHRMQARRAAEEIFHFVQELDEPQLRGFWFPMHAYTLTSATSFLIRDALRHENTNQAVSRQIVSEMIVALRKCQEKSNWDLAESALKGYGHVVDKLNVVAGSSDPATTNIEPIPCLSLPELEEMFINLDDYMQLEPEDYLQDFPLQIDEQFSLIAPPAAPSSEEVYSYLP</sequence>
<keyword evidence="2" id="KW-1185">Reference proteome</keyword>
<accession>A0ACC3A7S8</accession>
<dbReference type="Proteomes" id="UP001172386">
    <property type="component" value="Unassembled WGS sequence"/>
</dbReference>
<comment type="caution">
    <text evidence="1">The sequence shown here is derived from an EMBL/GenBank/DDBJ whole genome shotgun (WGS) entry which is preliminary data.</text>
</comment>
<evidence type="ECO:0000313" key="1">
    <source>
        <dbReference type="EMBL" id="KAJ9656812.1"/>
    </source>
</evidence>
<proteinExistence type="predicted"/>
<protein>
    <submittedName>
        <fullName evidence="1">Uncharacterized protein</fullName>
    </submittedName>
</protein>
<reference evidence="1" key="1">
    <citation type="submission" date="2022-10" db="EMBL/GenBank/DDBJ databases">
        <title>Culturing micro-colonial fungi from biological soil crusts in the Mojave desert and describing Neophaeococcomyces mojavensis, and introducing the new genera and species Taxawa tesnikishii.</title>
        <authorList>
            <person name="Kurbessoian T."/>
            <person name="Stajich J.E."/>
        </authorList>
    </citation>
    <scope>NUCLEOTIDE SEQUENCE</scope>
    <source>
        <strain evidence="1">JES_112</strain>
    </source>
</reference>